<dbReference type="PANTHER" id="PTHR30535">
    <property type="entry name" value="VITAMIN B12-BINDING PROTEIN"/>
    <property type="match status" value="1"/>
</dbReference>
<dbReference type="AlphaFoldDB" id="A0A1Y0IA45"/>
<dbReference type="CDD" id="cd01144">
    <property type="entry name" value="BtuF"/>
    <property type="match status" value="1"/>
</dbReference>
<dbReference type="KEGG" id="ome:OLMES_2586"/>
<evidence type="ECO:0000313" key="5">
    <source>
        <dbReference type="Proteomes" id="UP000196027"/>
    </source>
</evidence>
<feature type="domain" description="Fe/B12 periplasmic-binding" evidence="3">
    <location>
        <begin position="26"/>
        <end position="275"/>
    </location>
</feature>
<dbReference type="PROSITE" id="PS50983">
    <property type="entry name" value="FE_B12_PBP"/>
    <property type="match status" value="1"/>
</dbReference>
<reference evidence="4 5" key="1">
    <citation type="submission" date="2017-05" db="EMBL/GenBank/DDBJ databases">
        <title>Genomic insights into alkan degradation activity of Oleiphilus messinensis.</title>
        <authorList>
            <person name="Kozyavkin S.A."/>
            <person name="Slesarev A.I."/>
            <person name="Golyshin P.N."/>
            <person name="Korzhenkov A."/>
            <person name="Golyshina O.N."/>
            <person name="Toshchakov S.V."/>
        </authorList>
    </citation>
    <scope>NUCLEOTIDE SEQUENCE [LARGE SCALE GENOMIC DNA]</scope>
    <source>
        <strain evidence="4 5">ME102</strain>
    </source>
</reference>
<dbReference type="SUPFAM" id="SSF53807">
    <property type="entry name" value="Helical backbone' metal receptor"/>
    <property type="match status" value="1"/>
</dbReference>
<sequence>MRLVIYLFCLCITATEVLAQPEPAKRIVALSPHSVELLYAIGAGHTIVGTVEFADTPPEALNIPRLGNYAGIQIERVVAAQPDLIIAWRTGNKTEDLTKLESLGYPMFFTQPETVSQIPIEVRKLGALTGYRDNAEALAEQLTTRYQKLLSTYQNLRPVRVFYQLWHNPIRSVGPGSWVDGLIRDCGGENIFGNVDNDYPIVAKETVISHNPEVIIIPEHSGTQTSPGSLWERWPEIAAVRNGRVTSLNGDLLHRFTPRALDGLEQLCQAIDRAR</sequence>
<dbReference type="GO" id="GO:0071281">
    <property type="term" value="P:cellular response to iron ion"/>
    <property type="evidence" value="ECO:0007669"/>
    <property type="project" value="TreeGrafter"/>
</dbReference>
<evidence type="ECO:0000313" key="4">
    <source>
        <dbReference type="EMBL" id="ARU56636.1"/>
    </source>
</evidence>
<dbReference type="NCBIfam" id="NF038402">
    <property type="entry name" value="TroA_like"/>
    <property type="match status" value="1"/>
</dbReference>
<dbReference type="InterPro" id="IPR002491">
    <property type="entry name" value="ABC_transptr_periplasmic_BD"/>
</dbReference>
<keyword evidence="1 2" id="KW-0732">Signal</keyword>
<dbReference type="InterPro" id="IPR050902">
    <property type="entry name" value="ABC_Transporter_SBP"/>
</dbReference>
<proteinExistence type="predicted"/>
<dbReference type="EMBL" id="CP021425">
    <property type="protein sequence ID" value="ARU56636.1"/>
    <property type="molecule type" value="Genomic_DNA"/>
</dbReference>
<dbReference type="Pfam" id="PF01497">
    <property type="entry name" value="Peripla_BP_2"/>
    <property type="match status" value="1"/>
</dbReference>
<accession>A0A1Y0IA45</accession>
<dbReference type="Proteomes" id="UP000196027">
    <property type="component" value="Chromosome"/>
</dbReference>
<name>A0A1Y0IA45_9GAMM</name>
<evidence type="ECO:0000256" key="2">
    <source>
        <dbReference type="SAM" id="SignalP"/>
    </source>
</evidence>
<evidence type="ECO:0000259" key="3">
    <source>
        <dbReference type="PROSITE" id="PS50983"/>
    </source>
</evidence>
<keyword evidence="5" id="KW-1185">Reference proteome</keyword>
<feature type="signal peptide" evidence="2">
    <location>
        <begin position="1"/>
        <end position="19"/>
    </location>
</feature>
<evidence type="ECO:0000256" key="1">
    <source>
        <dbReference type="ARBA" id="ARBA00022729"/>
    </source>
</evidence>
<dbReference type="PANTHER" id="PTHR30535:SF34">
    <property type="entry name" value="MOLYBDATE-BINDING PROTEIN MOLA"/>
    <property type="match status" value="1"/>
</dbReference>
<dbReference type="InterPro" id="IPR054828">
    <property type="entry name" value="Vit_B12_bind_prot"/>
</dbReference>
<dbReference type="Gene3D" id="3.40.50.1980">
    <property type="entry name" value="Nitrogenase molybdenum iron protein domain"/>
    <property type="match status" value="2"/>
</dbReference>
<gene>
    <name evidence="4" type="ORF">OLMES_2586</name>
</gene>
<feature type="chain" id="PRO_5013027864" evidence="2">
    <location>
        <begin position="20"/>
        <end position="275"/>
    </location>
</feature>
<protein>
    <submittedName>
        <fullName evidence="4">ABC transporter substrate-binding protein</fullName>
    </submittedName>
</protein>
<organism evidence="4 5">
    <name type="scientific">Oleiphilus messinensis</name>
    <dbReference type="NCBI Taxonomy" id="141451"/>
    <lineage>
        <taxon>Bacteria</taxon>
        <taxon>Pseudomonadati</taxon>
        <taxon>Pseudomonadota</taxon>
        <taxon>Gammaproteobacteria</taxon>
        <taxon>Oceanospirillales</taxon>
        <taxon>Oleiphilaceae</taxon>
        <taxon>Oleiphilus</taxon>
    </lineage>
</organism>